<accession>A0ABP2MYE9</accession>
<reference evidence="1 2" key="1">
    <citation type="journal article" date="2012" name="Front. Microbiol.">
        <title>Draft Genome Sequence of the Virulent Strain 01-B526 of the Fish Pathogen Aeromonas salmonicida.</title>
        <authorList>
            <person name="Charette S.J."/>
            <person name="Brochu F."/>
            <person name="Boyle B."/>
            <person name="Filion G."/>
            <person name="Tanaka K.H."/>
            <person name="Derome N."/>
        </authorList>
    </citation>
    <scope>NUCLEOTIDE SEQUENCE [LARGE SCALE GENOMIC DNA]</scope>
    <source>
        <strain evidence="1 2">01-B526</strain>
    </source>
</reference>
<organism evidence="1 2">
    <name type="scientific">Aeromonas salmonicida subsp. salmonicida 01-B526</name>
    <dbReference type="NCBI Taxonomy" id="1076135"/>
    <lineage>
        <taxon>Bacteria</taxon>
        <taxon>Pseudomonadati</taxon>
        <taxon>Pseudomonadota</taxon>
        <taxon>Gammaproteobacteria</taxon>
        <taxon>Aeromonadales</taxon>
        <taxon>Aeromonadaceae</taxon>
        <taxon>Aeromonas</taxon>
    </lineage>
</organism>
<protein>
    <submittedName>
        <fullName evidence="1">Uncharacterized protein</fullName>
    </submittedName>
</protein>
<dbReference type="EMBL" id="AGVO01000054">
    <property type="protein sequence ID" value="EHI51726.1"/>
    <property type="molecule type" value="Genomic_DNA"/>
</dbReference>
<evidence type="ECO:0000313" key="1">
    <source>
        <dbReference type="EMBL" id="EHI51726.1"/>
    </source>
</evidence>
<keyword evidence="2" id="KW-1185">Reference proteome</keyword>
<sequence>MKHLAGLSPLFSSDAGQPPCERACTQLMKIQKRDGSGQHFIVLVHGAQPPDRAFEQDVQHGKAVQQKFWSQITQNPLASQMTVG</sequence>
<name>A0ABP2MYE9_AERSS</name>
<evidence type="ECO:0000313" key="2">
    <source>
        <dbReference type="Proteomes" id="UP000006428"/>
    </source>
</evidence>
<proteinExistence type="predicted"/>
<dbReference type="Proteomes" id="UP000006428">
    <property type="component" value="Unassembled WGS sequence"/>
</dbReference>
<comment type="caution">
    <text evidence="1">The sequence shown here is derived from an EMBL/GenBank/DDBJ whole genome shotgun (WGS) entry which is preliminary data.</text>
</comment>
<gene>
    <name evidence="1" type="ORF">IYQ_14757</name>
</gene>